<dbReference type="EMBL" id="MVBN01000010">
    <property type="protein sequence ID" value="OOK66010.1"/>
    <property type="molecule type" value="Genomic_DNA"/>
</dbReference>
<dbReference type="PANTHER" id="PTHR48081">
    <property type="entry name" value="AB HYDROLASE SUPERFAMILY PROTEIN C4A8.06C"/>
    <property type="match status" value="1"/>
</dbReference>
<organism evidence="6 7">
    <name type="scientific">Mycobacterium kansasii</name>
    <dbReference type="NCBI Taxonomy" id="1768"/>
    <lineage>
        <taxon>Bacteria</taxon>
        <taxon>Bacillati</taxon>
        <taxon>Actinomycetota</taxon>
        <taxon>Actinomycetes</taxon>
        <taxon>Mycobacteriales</taxon>
        <taxon>Mycobacteriaceae</taxon>
        <taxon>Mycobacterium</taxon>
    </lineage>
</organism>
<reference evidence="6 7" key="1">
    <citation type="submission" date="2017-02" db="EMBL/GenBank/DDBJ databases">
        <title>Complete genome sequences of Mycobacterium kansasii strains isolated from rhesus macaques.</title>
        <authorList>
            <person name="Panda A."/>
            <person name="Nagaraj S."/>
            <person name="Zhao X."/>
            <person name="Tettelin H."/>
            <person name="Detolla L.J."/>
        </authorList>
    </citation>
    <scope>NUCLEOTIDE SEQUENCE [LARGE SCALE GENOMIC DNA]</scope>
    <source>
        <strain evidence="6 7">11-3469</strain>
    </source>
</reference>
<dbReference type="AlphaFoldDB" id="A0A1V3WGD0"/>
<evidence type="ECO:0000313" key="6">
    <source>
        <dbReference type="EMBL" id="OOK66010.1"/>
    </source>
</evidence>
<dbReference type="EMBL" id="AP023343">
    <property type="protein sequence ID" value="BCI89111.1"/>
    <property type="molecule type" value="Genomic_DNA"/>
</dbReference>
<dbReference type="GeneID" id="29700243"/>
<dbReference type="Pfam" id="PF07859">
    <property type="entry name" value="Abhydrolase_3"/>
    <property type="match status" value="1"/>
</dbReference>
<dbReference type="STRING" id="1768.B1T50_26660"/>
<dbReference type="InterPro" id="IPR050300">
    <property type="entry name" value="GDXG_lipolytic_enzyme"/>
</dbReference>
<dbReference type="PROSITE" id="PS01173">
    <property type="entry name" value="LIPASE_GDXG_HIS"/>
    <property type="match status" value="1"/>
</dbReference>
<comment type="similarity">
    <text evidence="1">Belongs to the 'GDXG' lipolytic enzyme family.</text>
</comment>
<proteinExistence type="inferred from homology"/>
<dbReference type="Proteomes" id="UP000516380">
    <property type="component" value="Chromosome"/>
</dbReference>
<dbReference type="PROSITE" id="PS01174">
    <property type="entry name" value="LIPASE_GDXG_SER"/>
    <property type="match status" value="1"/>
</dbReference>
<dbReference type="SUPFAM" id="SSF53474">
    <property type="entry name" value="alpha/beta-Hydrolases"/>
    <property type="match status" value="1"/>
</dbReference>
<evidence type="ECO:0000256" key="3">
    <source>
        <dbReference type="PROSITE-ProRule" id="PRU10038"/>
    </source>
</evidence>
<evidence type="ECO:0000256" key="1">
    <source>
        <dbReference type="ARBA" id="ARBA00010515"/>
    </source>
</evidence>
<evidence type="ECO:0000313" key="8">
    <source>
        <dbReference type="Proteomes" id="UP000516380"/>
    </source>
</evidence>
<sequence length="321" mass="33818">MPSLDQTADERPALDPILLKVLDAVPFRLSTDDGIDAMRQRMRDLPRRPVYPELRIEDRSIDGPGGGIGIRIYWPPSDSAQGSAPPVVLYFHGGGFVMGDLDTHDGTCRHHAVGAGAVIVSVDYRLAPEHPYPAAVEDAWAATLWVAEQGAGIGADSTRLAVAGDSAGGTIAAVMAQQARDNAGPNLAFQLLWYPSTMWDQSLPSFKENATAQILDAKAVAAFSRWYAGGIDLSDPPAGMAPGRAENLAGLPPAYIGVAGYDPLRDDGIRYGELLSAAGVPVEVHNAETMVHGYVGYAGVVPAATAAMDRGLTALREALHG</sequence>
<feature type="domain" description="Alpha/beta hydrolase fold-3" evidence="4">
    <location>
        <begin position="88"/>
        <end position="295"/>
    </location>
</feature>
<reference evidence="5 8" key="2">
    <citation type="submission" date="2020-07" db="EMBL/GenBank/DDBJ databases">
        <title>Mycobacterium kansasii (former subtype) with zoonotic potential isolated from diseased indoor pet cat, Japan.</title>
        <authorList>
            <person name="Fukano H."/>
            <person name="Terazono T."/>
            <person name="Hoshino Y."/>
        </authorList>
    </citation>
    <scope>NUCLEOTIDE SEQUENCE [LARGE SCALE GENOMIC DNA]</scope>
    <source>
        <strain evidence="5 8">Kuro-I</strain>
    </source>
</reference>
<keyword evidence="2 6" id="KW-0378">Hydrolase</keyword>
<dbReference type="Gene3D" id="3.40.50.1820">
    <property type="entry name" value="alpha/beta hydrolase"/>
    <property type="match status" value="1"/>
</dbReference>
<dbReference type="GO" id="GO:0016787">
    <property type="term" value="F:hydrolase activity"/>
    <property type="evidence" value="ECO:0007669"/>
    <property type="project" value="UniProtKB-KW"/>
</dbReference>
<name>A0A1V3WGD0_MYCKA</name>
<feature type="active site" evidence="3">
    <location>
        <position position="166"/>
    </location>
</feature>
<evidence type="ECO:0000313" key="7">
    <source>
        <dbReference type="Proteomes" id="UP000188532"/>
    </source>
</evidence>
<evidence type="ECO:0000259" key="4">
    <source>
        <dbReference type="Pfam" id="PF07859"/>
    </source>
</evidence>
<dbReference type="RefSeq" id="WP_023373145.1">
    <property type="nucleotide sequence ID" value="NZ_BLYZ01000001.1"/>
</dbReference>
<dbReference type="InterPro" id="IPR002168">
    <property type="entry name" value="Lipase_GDXG_HIS_AS"/>
</dbReference>
<dbReference type="FunFam" id="3.40.50.1820:FF:000089">
    <property type="entry name" value="Alpha/beta hydrolase"/>
    <property type="match status" value="1"/>
</dbReference>
<dbReference type="InterPro" id="IPR029058">
    <property type="entry name" value="AB_hydrolase_fold"/>
</dbReference>
<gene>
    <name evidence="5" type="primary">lipI</name>
    <name evidence="6" type="ORF">BZL29_7406</name>
    <name evidence="5" type="ORF">NIIDMKKI_43170</name>
</gene>
<dbReference type="InterPro" id="IPR013094">
    <property type="entry name" value="AB_hydrolase_3"/>
</dbReference>
<dbReference type="InterPro" id="IPR033140">
    <property type="entry name" value="Lipase_GDXG_put_SER_AS"/>
</dbReference>
<dbReference type="PANTHER" id="PTHR48081:SF8">
    <property type="entry name" value="ALPHA_BETA HYDROLASE FOLD-3 DOMAIN-CONTAINING PROTEIN-RELATED"/>
    <property type="match status" value="1"/>
</dbReference>
<keyword evidence="8" id="KW-1185">Reference proteome</keyword>
<dbReference type="Proteomes" id="UP000188532">
    <property type="component" value="Unassembled WGS sequence"/>
</dbReference>
<protein>
    <submittedName>
        <fullName evidence="6">Hydrolase</fullName>
    </submittedName>
    <submittedName>
        <fullName evidence="5">Lipase</fullName>
    </submittedName>
</protein>
<evidence type="ECO:0000256" key="2">
    <source>
        <dbReference type="ARBA" id="ARBA00022801"/>
    </source>
</evidence>
<accession>A0A1V3WGD0</accession>
<evidence type="ECO:0000313" key="5">
    <source>
        <dbReference type="EMBL" id="BCI89111.1"/>
    </source>
</evidence>